<evidence type="ECO:0000256" key="2">
    <source>
        <dbReference type="SAM" id="Phobius"/>
    </source>
</evidence>
<dbReference type="EMBL" id="CP016757">
    <property type="protein sequence ID" value="ANZ45550.1"/>
    <property type="molecule type" value="Genomic_DNA"/>
</dbReference>
<gene>
    <name evidence="3" type="ORF">BED41_10985</name>
</gene>
<keyword evidence="4" id="KW-1185">Reference proteome</keyword>
<reference evidence="3" key="1">
    <citation type="submission" date="2016-08" db="EMBL/GenBank/DDBJ databases">
        <title>Complete genome of Cloacibacillus porcorum.</title>
        <authorList>
            <person name="Looft T."/>
            <person name="Bayles D.O."/>
            <person name="Alt D.P."/>
        </authorList>
    </citation>
    <scope>NUCLEOTIDE SEQUENCE [LARGE SCALE GENOMIC DNA]</scope>
    <source>
        <strain evidence="3">CL-84</strain>
    </source>
</reference>
<accession>A0A1B2I6F6</accession>
<protein>
    <recommendedName>
        <fullName evidence="5">DUF3084 domain-containing protein</fullName>
    </recommendedName>
</protein>
<keyword evidence="2" id="KW-1133">Transmembrane helix</keyword>
<dbReference type="GeneID" id="83058372"/>
<dbReference type="RefSeq" id="WP_066746042.1">
    <property type="nucleotide sequence ID" value="NZ_CP016757.1"/>
</dbReference>
<dbReference type="AlphaFoldDB" id="A0A1B2I6F6"/>
<feature type="transmembrane region" description="Helical" evidence="2">
    <location>
        <begin position="52"/>
        <end position="72"/>
    </location>
</feature>
<name>A0A1B2I6F6_9BACT</name>
<dbReference type="Proteomes" id="UP000093044">
    <property type="component" value="Chromosome"/>
</dbReference>
<keyword evidence="1" id="KW-0175">Coiled coil</keyword>
<evidence type="ECO:0008006" key="5">
    <source>
        <dbReference type="Google" id="ProtNLM"/>
    </source>
</evidence>
<keyword evidence="2" id="KW-0812">Transmembrane</keyword>
<feature type="coiled-coil region" evidence="1">
    <location>
        <begin position="83"/>
        <end position="187"/>
    </location>
</feature>
<feature type="transmembrane region" description="Helical" evidence="2">
    <location>
        <begin position="12"/>
        <end position="31"/>
    </location>
</feature>
<organism evidence="3 4">
    <name type="scientific">Cloacibacillus porcorum</name>
    <dbReference type="NCBI Taxonomy" id="1197717"/>
    <lineage>
        <taxon>Bacteria</taxon>
        <taxon>Thermotogati</taxon>
        <taxon>Synergistota</taxon>
        <taxon>Synergistia</taxon>
        <taxon>Synergistales</taxon>
        <taxon>Synergistaceae</taxon>
        <taxon>Cloacibacillus</taxon>
    </lineage>
</organism>
<sequence>MFEIFHDINWILLGALIIVSALVSWAGDVIGMKLGKKRITFLKIRPKYTSRIISVLTGVGIAIATIFVLSAASEQVRTALFSMQVIQRQLISTREELKKNEESMGRMEIDLFQSRGDLSEKEAELRQVEEKLDEGMKSLNETRAKLAAMTRMRDETEAEQAVLQKEKDKLLAESKKLDASVKALKAESESLKSGIQRLREGRIAAFTGEILAQGVMTDSIITTQQVDQYINRLRSEARALLAYRFGGKDPESVRLPEVAAESAAKVRERLTHSPGRWLLRLTALGNAVEGEAVQAQIEAYRSRLIYRENQLLYSHTFEPDTPRHKIEETVFQALRSLNQKAANDGVLRDPISGNVGSIDTGEFITALDKISQVKSSIKLEILTARDIYSEGPLRVKFVLN</sequence>
<keyword evidence="2" id="KW-0472">Membrane</keyword>
<evidence type="ECO:0000256" key="1">
    <source>
        <dbReference type="SAM" id="Coils"/>
    </source>
</evidence>
<dbReference type="STRING" id="1197717.BED41_10985"/>
<dbReference type="KEGG" id="cpor:BED41_10985"/>
<proteinExistence type="predicted"/>
<dbReference type="InterPro" id="IPR021435">
    <property type="entry name" value="DUF3084"/>
</dbReference>
<evidence type="ECO:0000313" key="3">
    <source>
        <dbReference type="EMBL" id="ANZ45550.1"/>
    </source>
</evidence>
<dbReference type="Pfam" id="PF11283">
    <property type="entry name" value="DUF3084"/>
    <property type="match status" value="1"/>
</dbReference>
<dbReference type="OrthoDB" id="9812848at2"/>
<evidence type="ECO:0000313" key="4">
    <source>
        <dbReference type="Proteomes" id="UP000093044"/>
    </source>
</evidence>